<dbReference type="EMBL" id="LR796421">
    <property type="protein sequence ID" value="CAB4143622.1"/>
    <property type="molecule type" value="Genomic_DNA"/>
</dbReference>
<gene>
    <name evidence="1" type="ORF">UFOVP450_183</name>
</gene>
<name>A0A6J5MBE5_9CAUD</name>
<evidence type="ECO:0000313" key="1">
    <source>
        <dbReference type="EMBL" id="CAB4143622.1"/>
    </source>
</evidence>
<proteinExistence type="predicted"/>
<accession>A0A6J5MBE5</accession>
<sequence length="284" mass="31027">MSQLINLVPREKRMMYELKRQATVQEWQQFQGLVGEVLGLREEDAVTDDQVEDLIVKIGQELKAAGKMKVAAKDIDLDKAKQDDKSGVKIADKKESLNEGLALALILAAPTLLTLLAKIVSKIYGKITMSDEEWKAYKEKGAAYAYAKKTKKTIDGKPVTDDDLHHMEEELFNSKAAKAMLKVAHGIHKAYVSPIRLLVAGLQYVGTPDNWKTCWNDSKKPAEVIYCILMFGVAGWGLYHAIPAITGLSAATIAPIVTATVDAVKGGDMTAQLIKTIVSSVSVA</sequence>
<organism evidence="1">
    <name type="scientific">uncultured Caudovirales phage</name>
    <dbReference type="NCBI Taxonomy" id="2100421"/>
    <lineage>
        <taxon>Viruses</taxon>
        <taxon>Duplodnaviria</taxon>
        <taxon>Heunggongvirae</taxon>
        <taxon>Uroviricota</taxon>
        <taxon>Caudoviricetes</taxon>
        <taxon>Peduoviridae</taxon>
        <taxon>Maltschvirus</taxon>
        <taxon>Maltschvirus maltsch</taxon>
    </lineage>
</organism>
<protein>
    <submittedName>
        <fullName evidence="1">Uncharacterized protein</fullName>
    </submittedName>
</protein>
<reference evidence="1" key="1">
    <citation type="submission" date="2020-04" db="EMBL/GenBank/DDBJ databases">
        <authorList>
            <person name="Chiriac C."/>
            <person name="Salcher M."/>
            <person name="Ghai R."/>
            <person name="Kavagutti S V."/>
        </authorList>
    </citation>
    <scope>NUCLEOTIDE SEQUENCE</scope>
</reference>